<organism evidence="8 9">
    <name type="scientific">Paenibacillus agricola</name>
    <dbReference type="NCBI Taxonomy" id="2716264"/>
    <lineage>
        <taxon>Bacteria</taxon>
        <taxon>Bacillati</taxon>
        <taxon>Bacillota</taxon>
        <taxon>Bacilli</taxon>
        <taxon>Bacillales</taxon>
        <taxon>Paenibacillaceae</taxon>
        <taxon>Paenibacillus</taxon>
    </lineage>
</organism>
<dbReference type="Gene3D" id="3.90.1560.10">
    <property type="entry name" value="ComB-like"/>
    <property type="match status" value="1"/>
</dbReference>
<dbReference type="Pfam" id="PF04029">
    <property type="entry name" value="2-ph_phosp"/>
    <property type="match status" value="1"/>
</dbReference>
<dbReference type="SUPFAM" id="SSF142823">
    <property type="entry name" value="ComB-like"/>
    <property type="match status" value="1"/>
</dbReference>
<keyword evidence="6" id="KW-0460">Magnesium</keyword>
<dbReference type="InterPro" id="IPR005238">
    <property type="entry name" value="ComB-like"/>
</dbReference>
<evidence type="ECO:0000256" key="4">
    <source>
        <dbReference type="ARBA" id="ARBA00021948"/>
    </source>
</evidence>
<dbReference type="InterPro" id="IPR036702">
    <property type="entry name" value="ComB-like_sf"/>
</dbReference>
<protein>
    <recommendedName>
        <fullName evidence="4">Probable 2-phosphosulfolactate phosphatase</fullName>
        <ecNumber evidence="3">3.1.3.71</ecNumber>
    </recommendedName>
</protein>
<name>A0ABX0J8M4_9BACL</name>
<comment type="cofactor">
    <cofactor evidence="1">
        <name>Mg(2+)</name>
        <dbReference type="ChEBI" id="CHEBI:18420"/>
    </cofactor>
</comment>
<dbReference type="PANTHER" id="PTHR37311">
    <property type="entry name" value="2-PHOSPHOSULFOLACTATE PHOSPHATASE-RELATED"/>
    <property type="match status" value="1"/>
</dbReference>
<gene>
    <name evidence="8" type="ORF">G9U52_17010</name>
</gene>
<evidence type="ECO:0000313" key="9">
    <source>
        <dbReference type="Proteomes" id="UP001165962"/>
    </source>
</evidence>
<dbReference type="Proteomes" id="UP001165962">
    <property type="component" value="Unassembled WGS sequence"/>
</dbReference>
<comment type="catalytic activity">
    <reaction evidence="7">
        <text>(2R)-O-phospho-3-sulfolactate + H2O = (2R)-3-sulfolactate + phosphate</text>
        <dbReference type="Rhea" id="RHEA:23416"/>
        <dbReference type="ChEBI" id="CHEBI:15377"/>
        <dbReference type="ChEBI" id="CHEBI:15597"/>
        <dbReference type="ChEBI" id="CHEBI:43474"/>
        <dbReference type="ChEBI" id="CHEBI:58738"/>
        <dbReference type="EC" id="3.1.3.71"/>
    </reaction>
</comment>
<keyword evidence="5" id="KW-0378">Hydrolase</keyword>
<reference evidence="8" key="1">
    <citation type="submission" date="2020-03" db="EMBL/GenBank/DDBJ databases">
        <title>Draft sequencing of Paenibacilllus sp. S3N08.</title>
        <authorList>
            <person name="Kim D.-U."/>
        </authorList>
    </citation>
    <scope>NUCLEOTIDE SEQUENCE</scope>
    <source>
        <strain evidence="8">S3N08</strain>
    </source>
</reference>
<sequence length="244" mass="27067">MEINIYQLIEGARKAKGLTIIIDVFRAFSVACYVMDNGVKDLIPVGDMEIAYRLKKENPEYILMGERGGIIQPGFDYGNSPSSIVSLDFSGKTVVHTTSAGTQGIVNAVDADEIITGSFVNAQAIIDYIRMKNPAVVSLVCMGWEATEEADEDTLLAEYVKNVLEGKPVDFNSIRHYMLNESKTGKFLDVRDASAPPEDFDLCLSLDRFDFVLRAEPFGESLVRLQRINEITRGVERNDAIKQA</sequence>
<dbReference type="EC" id="3.1.3.71" evidence="3"/>
<evidence type="ECO:0000256" key="5">
    <source>
        <dbReference type="ARBA" id="ARBA00022801"/>
    </source>
</evidence>
<proteinExistence type="inferred from homology"/>
<comment type="similarity">
    <text evidence="2">Belongs to the ComB family.</text>
</comment>
<evidence type="ECO:0000256" key="3">
    <source>
        <dbReference type="ARBA" id="ARBA00012953"/>
    </source>
</evidence>
<evidence type="ECO:0000256" key="1">
    <source>
        <dbReference type="ARBA" id="ARBA00001946"/>
    </source>
</evidence>
<keyword evidence="9" id="KW-1185">Reference proteome</keyword>
<dbReference type="EMBL" id="JAAOIW010000005">
    <property type="protein sequence ID" value="NHN31534.1"/>
    <property type="molecule type" value="Genomic_DNA"/>
</dbReference>
<comment type="caution">
    <text evidence="8">The sequence shown here is derived from an EMBL/GenBank/DDBJ whole genome shotgun (WGS) entry which is preliminary data.</text>
</comment>
<evidence type="ECO:0000313" key="8">
    <source>
        <dbReference type="EMBL" id="NHN31534.1"/>
    </source>
</evidence>
<dbReference type="PANTHER" id="PTHR37311:SF1">
    <property type="entry name" value="2-PHOSPHOSULFOLACTATE PHOSPHATASE-RELATED"/>
    <property type="match status" value="1"/>
</dbReference>
<evidence type="ECO:0000256" key="2">
    <source>
        <dbReference type="ARBA" id="ARBA00009997"/>
    </source>
</evidence>
<evidence type="ECO:0000256" key="7">
    <source>
        <dbReference type="ARBA" id="ARBA00033711"/>
    </source>
</evidence>
<accession>A0ABX0J8M4</accession>
<dbReference type="RefSeq" id="WP_166151640.1">
    <property type="nucleotide sequence ID" value="NZ_JAAOIW010000005.1"/>
</dbReference>
<evidence type="ECO:0000256" key="6">
    <source>
        <dbReference type="ARBA" id="ARBA00022842"/>
    </source>
</evidence>